<keyword evidence="2" id="KW-0217">Developmental protein</keyword>
<feature type="region of interest" description="Disordered" evidence="7">
    <location>
        <begin position="109"/>
        <end position="174"/>
    </location>
</feature>
<feature type="compositionally biased region" description="Low complexity" evidence="7">
    <location>
        <begin position="488"/>
        <end position="525"/>
    </location>
</feature>
<feature type="DNA-binding region" description="H-T-H motif" evidence="6">
    <location>
        <begin position="239"/>
        <end position="259"/>
    </location>
</feature>
<keyword evidence="10" id="KW-1185">Reference proteome</keyword>
<sequence length="582" mass="65697">MERLKMVNGFRLRMRRWRMESGIESRTATPAGAPFGARIRVVRREELRNRATAREWHAGLTVPTAAAGYRYAVVGKKQNRAEGQGVEVSDSADWLFDRLYAIGSLPRLLCPTPPKRPQQPKKGNKPPPAPPRHESNGKLSHRGERSCGVHQSARHRRCVEATTENGTRSRRSSREATFEWRLLRMCCTVVRTLYLPVELTDTNNNMITVQPRKNKRGLQQLSDAQKMEAITKVQKGETKAAVAREFGVPESTLRGWCKKAKLNGHCHSSISKSQPVSSTVSPLLIAPEMAYRDCNRSKESGSEEGSSQPFSDEQDEEMDRSPPKVTLPIPEEERRVIDWVNNARYARIAAQTNFAVERLAQPVVTSSTCDEIVRSTPETPKATVKHKQQTVKGFAFYDWYKTNPTCEGYLSPISPISPESSDKLDSFECEPLALIVPSKRRISDIETSFKNFNKLYQVRQDENNINNNNYTTDKNANNHHHHHHHRNSSYNNNNNNNDNNYSNGGGSINHNNNNNNNNNSHGVNGLVKPAVSSVEEALKHGELFLDWLKDSSHPNVTVLQAVQLGTLIRNIRSSLERNQSKR</sequence>
<dbReference type="GO" id="GO:0003677">
    <property type="term" value="F:DNA binding"/>
    <property type="evidence" value="ECO:0007669"/>
    <property type="project" value="UniProtKB-UniRule"/>
</dbReference>
<dbReference type="InterPro" id="IPR051839">
    <property type="entry name" value="RD_transcriptional_regulator"/>
</dbReference>
<dbReference type="PANTHER" id="PTHR33215">
    <property type="entry name" value="PROTEIN DISTAL ANTENNA"/>
    <property type="match status" value="1"/>
</dbReference>
<dbReference type="Pfam" id="PF04218">
    <property type="entry name" value="CENP-B_N"/>
    <property type="match status" value="1"/>
</dbReference>
<accession>A0AAN9TYA7</accession>
<keyword evidence="4" id="KW-0805">Transcription regulation</keyword>
<comment type="caution">
    <text evidence="9">The sequence shown here is derived from an EMBL/GenBank/DDBJ whole genome shotgun (WGS) entry which is preliminary data.</text>
</comment>
<proteinExistence type="predicted"/>
<dbReference type="PROSITE" id="PS50960">
    <property type="entry name" value="HTH_PSQ"/>
    <property type="match status" value="1"/>
</dbReference>
<dbReference type="Proteomes" id="UP001367676">
    <property type="component" value="Unassembled WGS sequence"/>
</dbReference>
<dbReference type="PANTHER" id="PTHR33215:SF13">
    <property type="entry name" value="PROTEIN DISTAL ANTENNA"/>
    <property type="match status" value="1"/>
</dbReference>
<organism evidence="9 10">
    <name type="scientific">Parthenolecanium corni</name>
    <dbReference type="NCBI Taxonomy" id="536013"/>
    <lineage>
        <taxon>Eukaryota</taxon>
        <taxon>Metazoa</taxon>
        <taxon>Ecdysozoa</taxon>
        <taxon>Arthropoda</taxon>
        <taxon>Hexapoda</taxon>
        <taxon>Insecta</taxon>
        <taxon>Pterygota</taxon>
        <taxon>Neoptera</taxon>
        <taxon>Paraneoptera</taxon>
        <taxon>Hemiptera</taxon>
        <taxon>Sternorrhyncha</taxon>
        <taxon>Coccoidea</taxon>
        <taxon>Coccidae</taxon>
        <taxon>Parthenolecanium</taxon>
    </lineage>
</organism>
<gene>
    <name evidence="9" type="ORF">V9T40_007379</name>
</gene>
<evidence type="ECO:0000259" key="8">
    <source>
        <dbReference type="PROSITE" id="PS50960"/>
    </source>
</evidence>
<dbReference type="Gene3D" id="1.10.10.10">
    <property type="entry name" value="Winged helix-like DNA-binding domain superfamily/Winged helix DNA-binding domain"/>
    <property type="match status" value="1"/>
</dbReference>
<feature type="compositionally biased region" description="Basic residues" evidence="7">
    <location>
        <begin position="477"/>
        <end position="487"/>
    </location>
</feature>
<keyword evidence="3" id="KW-0597">Phosphoprotein</keyword>
<evidence type="ECO:0000256" key="7">
    <source>
        <dbReference type="SAM" id="MobiDB-lite"/>
    </source>
</evidence>
<dbReference type="AlphaFoldDB" id="A0AAN9TYA7"/>
<evidence type="ECO:0000256" key="2">
    <source>
        <dbReference type="ARBA" id="ARBA00022473"/>
    </source>
</evidence>
<keyword evidence="5" id="KW-0804">Transcription</keyword>
<protein>
    <recommendedName>
        <fullName evidence="8">HTH psq-type domain-containing protein</fullName>
    </recommendedName>
</protein>
<dbReference type="SUPFAM" id="SSF46689">
    <property type="entry name" value="Homeodomain-like"/>
    <property type="match status" value="1"/>
</dbReference>
<dbReference type="InterPro" id="IPR009057">
    <property type="entry name" value="Homeodomain-like_sf"/>
</dbReference>
<dbReference type="InterPro" id="IPR007889">
    <property type="entry name" value="HTH_Psq"/>
</dbReference>
<dbReference type="GO" id="GO:0005634">
    <property type="term" value="C:nucleus"/>
    <property type="evidence" value="ECO:0007669"/>
    <property type="project" value="UniProtKB-SubCell"/>
</dbReference>
<keyword evidence="6" id="KW-0539">Nucleus</keyword>
<feature type="compositionally biased region" description="Basic and acidic residues" evidence="7">
    <location>
        <begin position="131"/>
        <end position="147"/>
    </location>
</feature>
<feature type="region of interest" description="Disordered" evidence="7">
    <location>
        <begin position="295"/>
        <end position="329"/>
    </location>
</feature>
<evidence type="ECO:0000313" key="9">
    <source>
        <dbReference type="EMBL" id="KAK7605521.1"/>
    </source>
</evidence>
<feature type="region of interest" description="Disordered" evidence="7">
    <location>
        <begin position="463"/>
        <end position="526"/>
    </location>
</feature>
<keyword evidence="6" id="KW-0238">DNA-binding</keyword>
<reference evidence="9 10" key="1">
    <citation type="submission" date="2024-03" db="EMBL/GenBank/DDBJ databases">
        <title>Adaptation during the transition from Ophiocordyceps entomopathogen to insect associate is accompanied by gene loss and intensified selection.</title>
        <authorList>
            <person name="Ward C.M."/>
            <person name="Onetto C.A."/>
            <person name="Borneman A.R."/>
        </authorList>
    </citation>
    <scope>NUCLEOTIDE SEQUENCE [LARGE SCALE GENOMIC DNA]</scope>
    <source>
        <strain evidence="9">AWRI1</strain>
        <tissue evidence="9">Single Adult Female</tissue>
    </source>
</reference>
<evidence type="ECO:0000256" key="1">
    <source>
        <dbReference type="ARBA" id="ARBA00004123"/>
    </source>
</evidence>
<name>A0AAN9TYA7_9HEMI</name>
<evidence type="ECO:0000256" key="5">
    <source>
        <dbReference type="ARBA" id="ARBA00023163"/>
    </source>
</evidence>
<evidence type="ECO:0000313" key="10">
    <source>
        <dbReference type="Proteomes" id="UP001367676"/>
    </source>
</evidence>
<dbReference type="EMBL" id="JBBCAQ010000002">
    <property type="protein sequence ID" value="KAK7605521.1"/>
    <property type="molecule type" value="Genomic_DNA"/>
</dbReference>
<feature type="domain" description="HTH psq-type" evidence="8">
    <location>
        <begin position="212"/>
        <end position="263"/>
    </location>
</feature>
<evidence type="ECO:0000256" key="6">
    <source>
        <dbReference type="PROSITE-ProRule" id="PRU00320"/>
    </source>
</evidence>
<dbReference type="InterPro" id="IPR036388">
    <property type="entry name" value="WH-like_DNA-bd_sf"/>
</dbReference>
<evidence type="ECO:0000256" key="3">
    <source>
        <dbReference type="ARBA" id="ARBA00022553"/>
    </source>
</evidence>
<comment type="subcellular location">
    <subcellularLocation>
        <location evidence="1 6">Nucleus</location>
    </subcellularLocation>
</comment>
<evidence type="ECO:0000256" key="4">
    <source>
        <dbReference type="ARBA" id="ARBA00023015"/>
    </source>
</evidence>
<feature type="compositionally biased region" description="Low complexity" evidence="7">
    <location>
        <begin position="463"/>
        <end position="475"/>
    </location>
</feature>